<dbReference type="EMBL" id="ABYI02000018">
    <property type="protein sequence ID" value="EEG75069.1"/>
    <property type="molecule type" value="Genomic_DNA"/>
</dbReference>
<dbReference type="AlphaFoldDB" id="C0BYZ1"/>
<reference evidence="1" key="2">
    <citation type="submission" date="2013-06" db="EMBL/GenBank/DDBJ databases">
        <title>Draft genome sequence of Clostridium hylemonae (DSM 15053).</title>
        <authorList>
            <person name="Sudarsanam P."/>
            <person name="Ley R."/>
            <person name="Guruge J."/>
            <person name="Turnbaugh P.J."/>
            <person name="Mahowald M."/>
            <person name="Liep D."/>
            <person name="Gordon J."/>
        </authorList>
    </citation>
    <scope>NUCLEOTIDE SEQUENCE</scope>
    <source>
        <strain evidence="1">DSM 15053</strain>
    </source>
</reference>
<dbReference type="RefSeq" id="WP_006442363.1">
    <property type="nucleotide sequence ID" value="NZ_CP036524.1"/>
</dbReference>
<dbReference type="Proteomes" id="UP000004893">
    <property type="component" value="Unassembled WGS sequence"/>
</dbReference>
<keyword evidence="2" id="KW-1185">Reference proteome</keyword>
<name>C0BYZ1_9FIRM</name>
<sequence length="341" mass="37570">MEIRKKRIAHLEKVYAVTAVRVDGREFCMAASENRGGTCLLIDPESEECFTVWNGPGGVMSLVPLKEEQAVLSIEGFYPVYDSKEAAVCKTVLAFRDGKLTTDKTELCRLPYVHRIGIVNGDGKTFLIASTLCNDKAYVEDWNHPGAVYVGEYVKGCPVSLTCLYEGLTKNHGMYIKEDNSCAHIFVGAAEGILHLCKAGAWSARLWKAGETSDVWLEDVDGDGNDEIAAIQGFHGDRIRFLRRQGERYCCIGELPVQFGHVLWAGELFGELYIIGGSRAGDKALSFYRVERKKKPVFVPVYCDFGTGAAQIAVVRGKRSARIFAASHGEDAVDMYTLSGN</sequence>
<proteinExistence type="predicted"/>
<dbReference type="HOGENOM" id="CLU_069322_0_0_9"/>
<evidence type="ECO:0008006" key="3">
    <source>
        <dbReference type="Google" id="ProtNLM"/>
    </source>
</evidence>
<organism evidence="1 2">
    <name type="scientific">[Clostridium] hylemonae DSM 15053</name>
    <dbReference type="NCBI Taxonomy" id="553973"/>
    <lineage>
        <taxon>Bacteria</taxon>
        <taxon>Bacillati</taxon>
        <taxon>Bacillota</taxon>
        <taxon>Clostridia</taxon>
        <taxon>Lachnospirales</taxon>
        <taxon>Lachnospiraceae</taxon>
    </lineage>
</organism>
<comment type="caution">
    <text evidence="1">The sequence shown here is derived from an EMBL/GenBank/DDBJ whole genome shotgun (WGS) entry which is preliminary data.</text>
</comment>
<protein>
    <recommendedName>
        <fullName evidence="3">FG-GAP repeat protein</fullName>
    </recommendedName>
</protein>
<evidence type="ECO:0000313" key="1">
    <source>
        <dbReference type="EMBL" id="EEG75069.1"/>
    </source>
</evidence>
<gene>
    <name evidence="1" type="ORF">CLOHYLEM_05030</name>
</gene>
<dbReference type="eggNOG" id="ENOG502Z8PG">
    <property type="taxonomic scope" value="Bacteria"/>
</dbReference>
<reference evidence="1" key="1">
    <citation type="submission" date="2009-02" db="EMBL/GenBank/DDBJ databases">
        <authorList>
            <person name="Fulton L."/>
            <person name="Clifton S."/>
            <person name="Fulton B."/>
            <person name="Xu J."/>
            <person name="Minx P."/>
            <person name="Pepin K.H."/>
            <person name="Johnson M."/>
            <person name="Bhonagiri V."/>
            <person name="Nash W.E."/>
            <person name="Mardis E.R."/>
            <person name="Wilson R.K."/>
        </authorList>
    </citation>
    <scope>NUCLEOTIDE SEQUENCE [LARGE SCALE GENOMIC DNA]</scope>
    <source>
        <strain evidence="1">DSM 15053</strain>
    </source>
</reference>
<accession>C0BYZ1</accession>
<dbReference type="STRING" id="553973.CLOHYLEM_05030"/>
<dbReference type="OrthoDB" id="95664at2"/>
<evidence type="ECO:0000313" key="2">
    <source>
        <dbReference type="Proteomes" id="UP000004893"/>
    </source>
</evidence>